<reference evidence="2 3" key="1">
    <citation type="submission" date="2022-05" db="EMBL/GenBank/DDBJ databases">
        <authorList>
            <consortium name="Genoscope - CEA"/>
            <person name="William W."/>
        </authorList>
    </citation>
    <scope>NUCLEOTIDE SEQUENCE [LARGE SCALE GENOMIC DNA]</scope>
</reference>
<sequence>ANEYCPIKKRVTCSPRPTDECVLDKDCQPVAGKPTPLCCYNGCHYYCFTDYIAPTFPPKKGEPGAVGPNGDIVSITYSNFPCWNQGTSGILGLRGEIGDPGPPGEPGPSGGAGGLTSGEKGPDPQAVGGIKGEQGAPGAKGPPGSPGRRGPPGTPGTRGGTGPTGEAGPTGRNGQQGPPGLPGEDGSDVRS</sequence>
<feature type="compositionally biased region" description="Gly residues" evidence="1">
    <location>
        <begin position="156"/>
        <end position="165"/>
    </location>
</feature>
<proteinExistence type="predicted"/>
<keyword evidence="3" id="KW-1185">Reference proteome</keyword>
<name>A0ABN8PWB9_9CNID</name>
<feature type="non-terminal residue" evidence="2">
    <location>
        <position position="1"/>
    </location>
</feature>
<evidence type="ECO:0000313" key="3">
    <source>
        <dbReference type="Proteomes" id="UP001159427"/>
    </source>
</evidence>
<organism evidence="2 3">
    <name type="scientific">Porites evermanni</name>
    <dbReference type="NCBI Taxonomy" id="104178"/>
    <lineage>
        <taxon>Eukaryota</taxon>
        <taxon>Metazoa</taxon>
        <taxon>Cnidaria</taxon>
        <taxon>Anthozoa</taxon>
        <taxon>Hexacorallia</taxon>
        <taxon>Scleractinia</taxon>
        <taxon>Fungiina</taxon>
        <taxon>Poritidae</taxon>
        <taxon>Porites</taxon>
    </lineage>
</organism>
<evidence type="ECO:0000313" key="2">
    <source>
        <dbReference type="EMBL" id="CAH3149549.1"/>
    </source>
</evidence>
<dbReference type="Proteomes" id="UP001159427">
    <property type="component" value="Unassembled WGS sequence"/>
</dbReference>
<dbReference type="InterPro" id="IPR050149">
    <property type="entry name" value="Collagen_superfamily"/>
</dbReference>
<dbReference type="EMBL" id="CALNXI010000974">
    <property type="protein sequence ID" value="CAH3149549.1"/>
    <property type="molecule type" value="Genomic_DNA"/>
</dbReference>
<dbReference type="Pfam" id="PF01391">
    <property type="entry name" value="Collagen"/>
    <property type="match status" value="1"/>
</dbReference>
<feature type="compositionally biased region" description="Gly residues" evidence="1">
    <location>
        <begin position="107"/>
        <end position="116"/>
    </location>
</feature>
<evidence type="ECO:0000256" key="1">
    <source>
        <dbReference type="SAM" id="MobiDB-lite"/>
    </source>
</evidence>
<feature type="region of interest" description="Disordered" evidence="1">
    <location>
        <begin position="91"/>
        <end position="191"/>
    </location>
</feature>
<gene>
    <name evidence="2" type="ORF">PEVE_00044986</name>
</gene>
<comment type="caution">
    <text evidence="2">The sequence shown here is derived from an EMBL/GenBank/DDBJ whole genome shotgun (WGS) entry which is preliminary data.</text>
</comment>
<dbReference type="PANTHER" id="PTHR24023">
    <property type="entry name" value="COLLAGEN ALPHA"/>
    <property type="match status" value="1"/>
</dbReference>
<accession>A0ABN8PWB9</accession>
<dbReference type="PANTHER" id="PTHR24023:SF1082">
    <property type="entry name" value="COLLAGEN TRIPLE HELIX REPEAT"/>
    <property type="match status" value="1"/>
</dbReference>
<protein>
    <submittedName>
        <fullName evidence="2">Uncharacterized protein</fullName>
    </submittedName>
</protein>
<dbReference type="InterPro" id="IPR008160">
    <property type="entry name" value="Collagen"/>
</dbReference>